<evidence type="ECO:0000256" key="3">
    <source>
        <dbReference type="ARBA" id="ARBA00022448"/>
    </source>
</evidence>
<reference evidence="14" key="1">
    <citation type="submission" date="2017-05" db="EMBL/GenBank/DDBJ databases">
        <title>Complete and WGS of Bordetella genogroups.</title>
        <authorList>
            <person name="Spilker T."/>
            <person name="Lipuma J."/>
        </authorList>
    </citation>
    <scope>NUCLEOTIDE SEQUENCE [LARGE SCALE GENOMIC DNA]</scope>
    <source>
        <strain evidence="14">AU8856</strain>
    </source>
</reference>
<keyword evidence="8" id="KW-0249">Electron transport</keyword>
<evidence type="ECO:0000256" key="4">
    <source>
        <dbReference type="ARBA" id="ARBA00022475"/>
    </source>
</evidence>
<dbReference type="GO" id="GO:0005886">
    <property type="term" value="C:plasma membrane"/>
    <property type="evidence" value="ECO:0007669"/>
    <property type="project" value="UniProtKB-SubCell"/>
</dbReference>
<evidence type="ECO:0000256" key="8">
    <source>
        <dbReference type="ARBA" id="ARBA00022982"/>
    </source>
</evidence>
<keyword evidence="3" id="KW-0813">Transport</keyword>
<evidence type="ECO:0000256" key="11">
    <source>
        <dbReference type="ARBA" id="ARBA00023136"/>
    </source>
</evidence>
<dbReference type="EMBL" id="NEVS01000004">
    <property type="protein sequence ID" value="OZI60009.1"/>
    <property type="molecule type" value="Genomic_DNA"/>
</dbReference>
<keyword evidence="14" id="KW-1185">Reference proteome</keyword>
<feature type="transmembrane region" description="Helical" evidence="12">
    <location>
        <begin position="339"/>
        <end position="363"/>
    </location>
</feature>
<evidence type="ECO:0000313" key="13">
    <source>
        <dbReference type="EMBL" id="OZI60009.1"/>
    </source>
</evidence>
<dbReference type="GO" id="GO:0046872">
    <property type="term" value="F:metal ion binding"/>
    <property type="evidence" value="ECO:0007669"/>
    <property type="project" value="UniProtKB-KW"/>
</dbReference>
<feature type="transmembrane region" description="Helical" evidence="12">
    <location>
        <begin position="162"/>
        <end position="186"/>
    </location>
</feature>
<keyword evidence="5" id="KW-0349">Heme</keyword>
<keyword evidence="10" id="KW-0408">Iron</keyword>
<dbReference type="NCBIfam" id="TIGR00203">
    <property type="entry name" value="cydB"/>
    <property type="match status" value="1"/>
</dbReference>
<evidence type="ECO:0000256" key="1">
    <source>
        <dbReference type="ARBA" id="ARBA00004651"/>
    </source>
</evidence>
<dbReference type="RefSeq" id="WP_094841431.1">
    <property type="nucleotide sequence ID" value="NZ_NEVS01000004.1"/>
</dbReference>
<comment type="subcellular location">
    <subcellularLocation>
        <location evidence="1">Cell membrane</location>
        <topology evidence="1">Multi-pass membrane protein</topology>
    </subcellularLocation>
</comment>
<sequence>MEIPLDYPTLRVIWWALMGVLLIGFALTDGYDLGVAALLPFVARDDRERRMAINAIAPTWEGNQVWFILGGGAIFAAWPFVYAVSFSGFYLAMFLVLAALILRPVGFKYRSKRTAPAWRSGWDWALFVGGLVPALVFGVAVGNVLLGVPFRLDADLRATYEGAFLGLFTPFSLLCGLLSVAMLITHGAAWLTMKVEYGAVRDRARRIGSFAALLAILLFAAGYVFAAHGGLGYRLEGLANPAGPSNPLRAGAVAAPGAWLDNFRVYPWMLVAPILGFAGALLALIGIRSGREWAAFAGSSLSAVGIIATVGLSMFPFILPSSVDPRSSLTVWNASSSHMTLFIMLVVTVVFLPIVLLYTAWAFKVMWGRSTIKALSTDPDLY</sequence>
<accession>A0A261UDL6</accession>
<dbReference type="PANTHER" id="PTHR43141:SF5">
    <property type="entry name" value="CYTOCHROME BD-I UBIQUINOL OXIDASE SUBUNIT 2"/>
    <property type="match status" value="1"/>
</dbReference>
<comment type="similarity">
    <text evidence="2">Belongs to the cytochrome ubiquinol oxidase subunit 2 family.</text>
</comment>
<keyword evidence="6 12" id="KW-0812">Transmembrane</keyword>
<dbReference type="InterPro" id="IPR003317">
    <property type="entry name" value="Cyt-d_oxidase_su2"/>
</dbReference>
<keyword evidence="7" id="KW-0479">Metal-binding</keyword>
<feature type="transmembrane region" description="Helical" evidence="12">
    <location>
        <begin position="126"/>
        <end position="150"/>
    </location>
</feature>
<keyword evidence="11 12" id="KW-0472">Membrane</keyword>
<name>A0A261UDL6_9BORD</name>
<organism evidence="13 14">
    <name type="scientific">Bordetella genomosp. 11</name>
    <dbReference type="NCBI Taxonomy" id="1416808"/>
    <lineage>
        <taxon>Bacteria</taxon>
        <taxon>Pseudomonadati</taxon>
        <taxon>Pseudomonadota</taxon>
        <taxon>Betaproteobacteria</taxon>
        <taxon>Burkholderiales</taxon>
        <taxon>Alcaligenaceae</taxon>
        <taxon>Bordetella</taxon>
    </lineage>
</organism>
<evidence type="ECO:0000256" key="7">
    <source>
        <dbReference type="ARBA" id="ARBA00022723"/>
    </source>
</evidence>
<feature type="transmembrane region" description="Helical" evidence="12">
    <location>
        <begin position="294"/>
        <end position="319"/>
    </location>
</feature>
<keyword evidence="9 12" id="KW-1133">Transmembrane helix</keyword>
<dbReference type="Proteomes" id="UP000215767">
    <property type="component" value="Unassembled WGS sequence"/>
</dbReference>
<evidence type="ECO:0000256" key="5">
    <source>
        <dbReference type="ARBA" id="ARBA00022617"/>
    </source>
</evidence>
<dbReference type="Pfam" id="PF02322">
    <property type="entry name" value="Cyt_bd_oxida_II"/>
    <property type="match status" value="1"/>
</dbReference>
<comment type="caution">
    <text evidence="13">The sequence shown here is derived from an EMBL/GenBank/DDBJ whole genome shotgun (WGS) entry which is preliminary data.</text>
</comment>
<evidence type="ECO:0000256" key="9">
    <source>
        <dbReference type="ARBA" id="ARBA00022989"/>
    </source>
</evidence>
<gene>
    <name evidence="13" type="ORF">CAL28_11060</name>
</gene>
<protein>
    <submittedName>
        <fullName evidence="13">Cytochrome d ubiquinol oxidase subunit II</fullName>
    </submittedName>
</protein>
<feature type="transmembrane region" description="Helical" evidence="12">
    <location>
        <begin position="207"/>
        <end position="226"/>
    </location>
</feature>
<dbReference type="GO" id="GO:0070069">
    <property type="term" value="C:cytochrome complex"/>
    <property type="evidence" value="ECO:0007669"/>
    <property type="project" value="TreeGrafter"/>
</dbReference>
<dbReference type="PIRSF" id="PIRSF000267">
    <property type="entry name" value="Cyt_oxidse_sub2"/>
    <property type="match status" value="1"/>
</dbReference>
<evidence type="ECO:0000256" key="10">
    <source>
        <dbReference type="ARBA" id="ARBA00023004"/>
    </source>
</evidence>
<feature type="transmembrane region" description="Helical" evidence="12">
    <location>
        <begin position="12"/>
        <end position="43"/>
    </location>
</feature>
<dbReference type="GO" id="GO:0009055">
    <property type="term" value="F:electron transfer activity"/>
    <property type="evidence" value="ECO:0007669"/>
    <property type="project" value="TreeGrafter"/>
</dbReference>
<dbReference type="PANTHER" id="PTHR43141">
    <property type="entry name" value="CYTOCHROME BD2 SUBUNIT II"/>
    <property type="match status" value="1"/>
</dbReference>
<dbReference type="GO" id="GO:0019646">
    <property type="term" value="P:aerobic electron transport chain"/>
    <property type="evidence" value="ECO:0007669"/>
    <property type="project" value="TreeGrafter"/>
</dbReference>
<evidence type="ECO:0000256" key="12">
    <source>
        <dbReference type="SAM" id="Phobius"/>
    </source>
</evidence>
<evidence type="ECO:0000256" key="6">
    <source>
        <dbReference type="ARBA" id="ARBA00022692"/>
    </source>
</evidence>
<evidence type="ECO:0000256" key="2">
    <source>
        <dbReference type="ARBA" id="ARBA00007543"/>
    </source>
</evidence>
<feature type="transmembrane region" description="Helical" evidence="12">
    <location>
        <begin position="64"/>
        <end position="82"/>
    </location>
</feature>
<dbReference type="AlphaFoldDB" id="A0A261UDL6"/>
<feature type="transmembrane region" description="Helical" evidence="12">
    <location>
        <begin position="88"/>
        <end position="105"/>
    </location>
</feature>
<proteinExistence type="inferred from homology"/>
<keyword evidence="4" id="KW-1003">Cell membrane</keyword>
<feature type="transmembrane region" description="Helical" evidence="12">
    <location>
        <begin position="265"/>
        <end position="287"/>
    </location>
</feature>
<dbReference type="GO" id="GO:0016682">
    <property type="term" value="F:oxidoreductase activity, acting on diphenols and related substances as donors, oxygen as acceptor"/>
    <property type="evidence" value="ECO:0007669"/>
    <property type="project" value="TreeGrafter"/>
</dbReference>
<evidence type="ECO:0000313" key="14">
    <source>
        <dbReference type="Proteomes" id="UP000215767"/>
    </source>
</evidence>
<dbReference type="OrthoDB" id="9776710at2"/>